<keyword evidence="3" id="KW-1185">Reference proteome</keyword>
<proteinExistence type="predicted"/>
<organism evidence="2 3">
    <name type="scientific">Actinacidiphila cocklensis</name>
    <dbReference type="NCBI Taxonomy" id="887465"/>
    <lineage>
        <taxon>Bacteria</taxon>
        <taxon>Bacillati</taxon>
        <taxon>Actinomycetota</taxon>
        <taxon>Actinomycetes</taxon>
        <taxon>Kitasatosporales</taxon>
        <taxon>Streptomycetaceae</taxon>
        <taxon>Actinacidiphila</taxon>
    </lineage>
</organism>
<feature type="region of interest" description="Disordered" evidence="1">
    <location>
        <begin position="1"/>
        <end position="33"/>
    </location>
</feature>
<dbReference type="AlphaFoldDB" id="A0A9W4GQX7"/>
<sequence length="58" mass="6555">MCLAGPQTVRTMPVNPRRGPTLSNLEIPGQSHDRRSVAGQVRRGYVPLQRVIEYLWVP</sequence>
<name>A0A9W4GQX7_9ACTN</name>
<accession>A0A9W4GQX7</accession>
<evidence type="ECO:0000256" key="1">
    <source>
        <dbReference type="SAM" id="MobiDB-lite"/>
    </source>
</evidence>
<comment type="caution">
    <text evidence="2">The sequence shown here is derived from an EMBL/GenBank/DDBJ whole genome shotgun (WGS) entry which is preliminary data.</text>
</comment>
<evidence type="ECO:0000313" key="2">
    <source>
        <dbReference type="EMBL" id="CAG6394084.1"/>
    </source>
</evidence>
<protein>
    <submittedName>
        <fullName evidence="2">Uncharacterized protein</fullName>
    </submittedName>
</protein>
<dbReference type="Proteomes" id="UP001152519">
    <property type="component" value="Unassembled WGS sequence"/>
</dbReference>
<dbReference type="EMBL" id="CAJSLV010000053">
    <property type="protein sequence ID" value="CAG6394084.1"/>
    <property type="molecule type" value="Genomic_DNA"/>
</dbReference>
<reference evidence="2" key="1">
    <citation type="submission" date="2021-05" db="EMBL/GenBank/DDBJ databases">
        <authorList>
            <person name="Arsene-Ploetze F."/>
        </authorList>
    </citation>
    <scope>NUCLEOTIDE SEQUENCE</scope>
    <source>
        <strain evidence="2">DSM 42138</strain>
    </source>
</reference>
<gene>
    <name evidence="2" type="ORF">SCOCK_240036</name>
</gene>
<evidence type="ECO:0000313" key="3">
    <source>
        <dbReference type="Proteomes" id="UP001152519"/>
    </source>
</evidence>